<feature type="binding site" description="axial binding residue" evidence="10">
    <location>
        <position position="41"/>
    </location>
    <ligand>
        <name>heme c</name>
        <dbReference type="ChEBI" id="CHEBI:61717"/>
    </ligand>
    <ligandPart>
        <name>Fe</name>
        <dbReference type="ChEBI" id="CHEBI:18248"/>
    </ligandPart>
</feature>
<dbReference type="EMBL" id="JAYGHY010000026">
    <property type="protein sequence ID" value="MEA5442767.1"/>
    <property type="molecule type" value="Genomic_DNA"/>
</dbReference>
<evidence type="ECO:0000256" key="5">
    <source>
        <dbReference type="ARBA" id="ARBA00022617"/>
    </source>
</evidence>
<feature type="binding site" description="axial binding residue" evidence="10">
    <location>
        <position position="85"/>
    </location>
    <ligand>
        <name>heme c</name>
        <dbReference type="ChEBI" id="CHEBI:61717"/>
    </ligand>
    <ligandPart>
        <name>Fe</name>
        <dbReference type="ChEBI" id="CHEBI:18248"/>
    </ligandPart>
</feature>
<dbReference type="PANTHER" id="PTHR34688:SF2">
    <property type="entry name" value="CYTOCHROME C6, CHLOROPLASTIC"/>
    <property type="match status" value="1"/>
</dbReference>
<comment type="subunit">
    <text evidence="10">Monomer.</text>
</comment>
<comment type="function">
    <text evidence="1 10">Functions as an electron carrier between membrane-bound cytochrome b6-f and photosystem I in oxygenic photosynthesis.</text>
</comment>
<keyword evidence="8 10" id="KW-0408">Iron</keyword>
<dbReference type="Gene3D" id="1.10.760.10">
    <property type="entry name" value="Cytochrome c-like domain"/>
    <property type="match status" value="1"/>
</dbReference>
<keyword evidence="5 10" id="KW-0349">Heme</keyword>
<keyword evidence="6 10" id="KW-0479">Metal-binding</keyword>
<dbReference type="PROSITE" id="PS51007">
    <property type="entry name" value="CYTC"/>
    <property type="match status" value="1"/>
</dbReference>
<dbReference type="PANTHER" id="PTHR34688">
    <property type="entry name" value="CYTOCHROME C6, CHLOROPLASTIC"/>
    <property type="match status" value="1"/>
</dbReference>
<dbReference type="RefSeq" id="WP_323356810.1">
    <property type="nucleotide sequence ID" value="NZ_JAYGHY010000026.1"/>
</dbReference>
<evidence type="ECO:0000313" key="13">
    <source>
        <dbReference type="Proteomes" id="UP001302329"/>
    </source>
</evidence>
<name>A0ABU5SXI5_9CYAN</name>
<keyword evidence="13" id="KW-1185">Reference proteome</keyword>
<protein>
    <recommendedName>
        <fullName evidence="10">Cytochrome c6</fullName>
    </recommendedName>
    <alternativeName>
        <fullName evidence="10">Cytochrome c-553</fullName>
    </alternativeName>
    <alternativeName>
        <fullName evidence="10">Cytochrome c553</fullName>
    </alternativeName>
    <alternativeName>
        <fullName evidence="10">Soluble cytochrome f</fullName>
    </alternativeName>
</protein>
<dbReference type="InterPro" id="IPR009056">
    <property type="entry name" value="Cyt_c-like_dom"/>
</dbReference>
<evidence type="ECO:0000256" key="3">
    <source>
        <dbReference type="ARBA" id="ARBA00009650"/>
    </source>
</evidence>
<dbReference type="Proteomes" id="UP001302329">
    <property type="component" value="Unassembled WGS sequence"/>
</dbReference>
<keyword evidence="7 10" id="KW-0249">Electron transport</keyword>
<evidence type="ECO:0000259" key="11">
    <source>
        <dbReference type="PROSITE" id="PS51007"/>
    </source>
</evidence>
<comment type="PTM">
    <text evidence="10">Binds 1 heme c group per subunit.</text>
</comment>
<evidence type="ECO:0000256" key="6">
    <source>
        <dbReference type="ARBA" id="ARBA00022723"/>
    </source>
</evidence>
<organism evidence="12 13">
    <name type="scientific">Cyanobium gracile UHCC 0281</name>
    <dbReference type="NCBI Taxonomy" id="3110309"/>
    <lineage>
        <taxon>Bacteria</taxon>
        <taxon>Bacillati</taxon>
        <taxon>Cyanobacteriota</taxon>
        <taxon>Cyanophyceae</taxon>
        <taxon>Synechococcales</taxon>
        <taxon>Prochlorococcaceae</taxon>
        <taxon>Cyanobium</taxon>
    </lineage>
</organism>
<evidence type="ECO:0000256" key="2">
    <source>
        <dbReference type="ARBA" id="ARBA00004518"/>
    </source>
</evidence>
<keyword evidence="10" id="KW-0602">Photosynthesis</keyword>
<dbReference type="InterPro" id="IPR023655">
    <property type="entry name" value="Cyt_C6"/>
</dbReference>
<evidence type="ECO:0000256" key="9">
    <source>
        <dbReference type="ARBA" id="ARBA00023078"/>
    </source>
</evidence>
<comment type="caution">
    <text evidence="12">The sequence shown here is derived from an EMBL/GenBank/DDBJ whole genome shotgun (WGS) entry which is preliminary data.</text>
</comment>
<evidence type="ECO:0000256" key="4">
    <source>
        <dbReference type="ARBA" id="ARBA00022448"/>
    </source>
</evidence>
<feature type="signal peptide" evidence="10">
    <location>
        <begin position="1"/>
        <end position="23"/>
    </location>
</feature>
<feature type="binding site" description="covalent" evidence="10">
    <location>
        <position position="40"/>
    </location>
    <ligand>
        <name>heme c</name>
        <dbReference type="ChEBI" id="CHEBI:61717"/>
    </ligand>
</feature>
<dbReference type="SUPFAM" id="SSF46626">
    <property type="entry name" value="Cytochrome c"/>
    <property type="match status" value="1"/>
</dbReference>
<evidence type="ECO:0000256" key="1">
    <source>
        <dbReference type="ARBA" id="ARBA00002347"/>
    </source>
</evidence>
<proteinExistence type="inferred from homology"/>
<dbReference type="InterPro" id="IPR008168">
    <property type="entry name" value="Cyt_C_IC"/>
</dbReference>
<gene>
    <name evidence="10" type="primary">petJ</name>
    <name evidence="12" type="ORF">VB739_09405</name>
</gene>
<reference evidence="12 13" key="1">
    <citation type="submission" date="2023-12" db="EMBL/GenBank/DDBJ databases">
        <title>Baltic Sea Cyanobacteria.</title>
        <authorList>
            <person name="Delbaje E."/>
            <person name="Fewer D.P."/>
            <person name="Shishido T.K."/>
        </authorList>
    </citation>
    <scope>NUCLEOTIDE SEQUENCE [LARGE SCALE GENOMIC DNA]</scope>
    <source>
        <strain evidence="12 13">UHCC 0281</strain>
    </source>
</reference>
<keyword evidence="10" id="KW-0732">Signal</keyword>
<comment type="subcellular location">
    <subcellularLocation>
        <location evidence="2 10">Cellular thylakoid lumen</location>
    </subcellularLocation>
</comment>
<dbReference type="Pfam" id="PF13442">
    <property type="entry name" value="Cytochrome_CBB3"/>
    <property type="match status" value="1"/>
</dbReference>
<evidence type="ECO:0000256" key="10">
    <source>
        <dbReference type="HAMAP-Rule" id="MF_00594"/>
    </source>
</evidence>
<sequence precursor="true">MRRLLSLFALCLALVLGAAPSFAADVAHGAQIFSANCAACHMGGGNVVNAERTLKADALSAYLADYNADHEAAIAHQVTNGKNAMPAFLGKLNDTDIADVAAYVEDMASKGWA</sequence>
<evidence type="ECO:0000256" key="8">
    <source>
        <dbReference type="ARBA" id="ARBA00023004"/>
    </source>
</evidence>
<feature type="chain" id="PRO_5044917039" description="Cytochrome c6" evidence="10">
    <location>
        <begin position="24"/>
        <end position="113"/>
    </location>
</feature>
<evidence type="ECO:0000256" key="7">
    <source>
        <dbReference type="ARBA" id="ARBA00022982"/>
    </source>
</evidence>
<dbReference type="PRINTS" id="PR00605">
    <property type="entry name" value="CYTCHROMECIC"/>
</dbReference>
<evidence type="ECO:0000313" key="12">
    <source>
        <dbReference type="EMBL" id="MEA5442767.1"/>
    </source>
</evidence>
<dbReference type="InterPro" id="IPR036909">
    <property type="entry name" value="Cyt_c-like_dom_sf"/>
</dbReference>
<feature type="binding site" description="covalent" evidence="10">
    <location>
        <position position="37"/>
    </location>
    <ligand>
        <name>heme c</name>
        <dbReference type="ChEBI" id="CHEBI:61717"/>
    </ligand>
</feature>
<accession>A0ABU5SXI5</accession>
<comment type="similarity">
    <text evidence="3 10">Belongs to the cytochrome c family. PetJ subfamily.</text>
</comment>
<keyword evidence="4 10" id="KW-0813">Transport</keyword>
<feature type="domain" description="Cytochrome c" evidence="11">
    <location>
        <begin position="24"/>
        <end position="108"/>
    </location>
</feature>
<dbReference type="HAMAP" id="MF_00594">
    <property type="entry name" value="Cytc_PetJ"/>
    <property type="match status" value="1"/>
</dbReference>
<keyword evidence="9 10" id="KW-0793">Thylakoid</keyword>